<dbReference type="EMBL" id="LATX01001813">
    <property type="protein sequence ID" value="KTB37819.1"/>
    <property type="molecule type" value="Genomic_DNA"/>
</dbReference>
<comment type="caution">
    <text evidence="1">The sequence shown here is derived from an EMBL/GenBank/DDBJ whole genome shotgun (WGS) entry which is preliminary data.</text>
</comment>
<dbReference type="AlphaFoldDB" id="A0A0W0FNC0"/>
<accession>A0A0W0FNC0</accession>
<protein>
    <submittedName>
        <fullName evidence="1">Uncharacterized protein</fullName>
    </submittedName>
</protein>
<evidence type="ECO:0000313" key="2">
    <source>
        <dbReference type="Proteomes" id="UP000054988"/>
    </source>
</evidence>
<reference evidence="1 2" key="1">
    <citation type="submission" date="2015-12" db="EMBL/GenBank/DDBJ databases">
        <title>Draft genome sequence of Moniliophthora roreri, the causal agent of frosty pod rot of cacao.</title>
        <authorList>
            <person name="Aime M.C."/>
            <person name="Diaz-Valderrama J.R."/>
            <person name="Kijpornyongpan T."/>
            <person name="Phillips-Mora W."/>
        </authorList>
    </citation>
    <scope>NUCLEOTIDE SEQUENCE [LARGE SCALE GENOMIC DNA]</scope>
    <source>
        <strain evidence="1 2">MCA 2952</strain>
    </source>
</reference>
<proteinExistence type="predicted"/>
<dbReference type="Proteomes" id="UP000054988">
    <property type="component" value="Unassembled WGS sequence"/>
</dbReference>
<name>A0A0W0FNC0_MONRR</name>
<sequence>MRAGKELSLGHYDLRLACCI</sequence>
<organism evidence="1 2">
    <name type="scientific">Moniliophthora roreri</name>
    <name type="common">Frosty pod rot fungus</name>
    <name type="synonym">Monilia roreri</name>
    <dbReference type="NCBI Taxonomy" id="221103"/>
    <lineage>
        <taxon>Eukaryota</taxon>
        <taxon>Fungi</taxon>
        <taxon>Dikarya</taxon>
        <taxon>Basidiomycota</taxon>
        <taxon>Agaricomycotina</taxon>
        <taxon>Agaricomycetes</taxon>
        <taxon>Agaricomycetidae</taxon>
        <taxon>Agaricales</taxon>
        <taxon>Marasmiineae</taxon>
        <taxon>Marasmiaceae</taxon>
        <taxon>Moniliophthora</taxon>
    </lineage>
</organism>
<gene>
    <name evidence="1" type="ORF">WG66_9601</name>
</gene>
<evidence type="ECO:0000313" key="1">
    <source>
        <dbReference type="EMBL" id="KTB37819.1"/>
    </source>
</evidence>